<gene>
    <name evidence="1" type="ORF">BpHYR1_026161</name>
</gene>
<evidence type="ECO:0000313" key="1">
    <source>
        <dbReference type="EMBL" id="RNA43902.1"/>
    </source>
</evidence>
<name>A0A3M7T789_BRAPC</name>
<dbReference type="AlphaFoldDB" id="A0A3M7T789"/>
<dbReference type="Proteomes" id="UP000276133">
    <property type="component" value="Unassembled WGS sequence"/>
</dbReference>
<reference evidence="1 2" key="1">
    <citation type="journal article" date="2018" name="Sci. Rep.">
        <title>Genomic signatures of local adaptation to the degree of environmental predictability in rotifers.</title>
        <authorList>
            <person name="Franch-Gras L."/>
            <person name="Hahn C."/>
            <person name="Garcia-Roger E.M."/>
            <person name="Carmona M.J."/>
            <person name="Serra M."/>
            <person name="Gomez A."/>
        </authorList>
    </citation>
    <scope>NUCLEOTIDE SEQUENCE [LARGE SCALE GENOMIC DNA]</scope>
    <source>
        <strain evidence="1">HYR1</strain>
    </source>
</reference>
<protein>
    <submittedName>
        <fullName evidence="1">Uncharacterized protein</fullName>
    </submittedName>
</protein>
<dbReference type="EMBL" id="REGN01000173">
    <property type="protein sequence ID" value="RNA43902.1"/>
    <property type="molecule type" value="Genomic_DNA"/>
</dbReference>
<keyword evidence="2" id="KW-1185">Reference proteome</keyword>
<organism evidence="1 2">
    <name type="scientific">Brachionus plicatilis</name>
    <name type="common">Marine rotifer</name>
    <name type="synonym">Brachionus muelleri</name>
    <dbReference type="NCBI Taxonomy" id="10195"/>
    <lineage>
        <taxon>Eukaryota</taxon>
        <taxon>Metazoa</taxon>
        <taxon>Spiralia</taxon>
        <taxon>Gnathifera</taxon>
        <taxon>Rotifera</taxon>
        <taxon>Eurotatoria</taxon>
        <taxon>Monogononta</taxon>
        <taxon>Pseudotrocha</taxon>
        <taxon>Ploima</taxon>
        <taxon>Brachionidae</taxon>
        <taxon>Brachionus</taxon>
    </lineage>
</organism>
<accession>A0A3M7T789</accession>
<evidence type="ECO:0000313" key="2">
    <source>
        <dbReference type="Proteomes" id="UP000276133"/>
    </source>
</evidence>
<sequence length="96" mass="11207">MHKYKISICSEYKGRLFASFSAKRKEQVGISCFELQQNFQWLATIVYEKAILATCHYRGENTIQKSAILGPFRLKEAVLWRQIIVDLGPIIWEEII</sequence>
<comment type="caution">
    <text evidence="1">The sequence shown here is derived from an EMBL/GenBank/DDBJ whole genome shotgun (WGS) entry which is preliminary data.</text>
</comment>
<proteinExistence type="predicted"/>